<dbReference type="EMBL" id="JAABOA010003756">
    <property type="protein sequence ID" value="KAF9578342.1"/>
    <property type="molecule type" value="Genomic_DNA"/>
</dbReference>
<evidence type="ECO:0000256" key="2">
    <source>
        <dbReference type="ARBA" id="ARBA00022692"/>
    </source>
</evidence>
<name>A0A9P6FN85_9FUNG</name>
<feature type="transmembrane region" description="Helical" evidence="6">
    <location>
        <begin position="635"/>
        <end position="659"/>
    </location>
</feature>
<dbReference type="GO" id="GO:0055085">
    <property type="term" value="P:transmembrane transport"/>
    <property type="evidence" value="ECO:0007669"/>
    <property type="project" value="InterPro"/>
</dbReference>
<evidence type="ECO:0000313" key="8">
    <source>
        <dbReference type="Proteomes" id="UP000780801"/>
    </source>
</evidence>
<feature type="transmembrane region" description="Helical" evidence="6">
    <location>
        <begin position="564"/>
        <end position="587"/>
    </location>
</feature>
<feature type="transmembrane region" description="Helical" evidence="6">
    <location>
        <begin position="599"/>
        <end position="623"/>
    </location>
</feature>
<dbReference type="PANTHER" id="PTHR31274">
    <property type="entry name" value="PROTEIN ECM3"/>
    <property type="match status" value="1"/>
</dbReference>
<comment type="subcellular location">
    <subcellularLocation>
        <location evidence="1">Membrane</location>
        <topology evidence="1">Multi-pass membrane protein</topology>
    </subcellularLocation>
</comment>
<feature type="region of interest" description="Disordered" evidence="5">
    <location>
        <begin position="382"/>
        <end position="483"/>
    </location>
</feature>
<feature type="transmembrane region" description="Helical" evidence="6">
    <location>
        <begin position="12"/>
        <end position="31"/>
    </location>
</feature>
<accession>A0A9P6FN85</accession>
<dbReference type="OrthoDB" id="435607at2759"/>
<evidence type="ECO:0000256" key="5">
    <source>
        <dbReference type="SAM" id="MobiDB-lite"/>
    </source>
</evidence>
<dbReference type="PANTHER" id="PTHR31274:SF1">
    <property type="entry name" value="AGL149CP"/>
    <property type="match status" value="1"/>
</dbReference>
<feature type="transmembrane region" description="Helical" evidence="6">
    <location>
        <begin position="671"/>
        <end position="696"/>
    </location>
</feature>
<organism evidence="7 8">
    <name type="scientific">Lunasporangiospora selenospora</name>
    <dbReference type="NCBI Taxonomy" id="979761"/>
    <lineage>
        <taxon>Eukaryota</taxon>
        <taxon>Fungi</taxon>
        <taxon>Fungi incertae sedis</taxon>
        <taxon>Mucoromycota</taxon>
        <taxon>Mortierellomycotina</taxon>
        <taxon>Mortierellomycetes</taxon>
        <taxon>Mortierellales</taxon>
        <taxon>Mortierellaceae</taxon>
        <taxon>Lunasporangiospora</taxon>
    </lineage>
</organism>
<gene>
    <name evidence="7" type="primary">ECM3</name>
    <name evidence="7" type="ORF">BGW38_005903</name>
</gene>
<feature type="compositionally biased region" description="Low complexity" evidence="5">
    <location>
        <begin position="306"/>
        <end position="328"/>
    </location>
</feature>
<keyword evidence="4 6" id="KW-0472">Membrane</keyword>
<feature type="compositionally biased region" description="Basic and acidic residues" evidence="5">
    <location>
        <begin position="257"/>
        <end position="277"/>
    </location>
</feature>
<sequence>MGGCGALMARRGLLTPAGAKVVAGLILNYTLPALLFAKMLSCVSMDNIVELGYVAIVAVFLILMGAAMGFLIQKTGLVPKRLHRGIIAATMFTNFGDLPISILLAVSDHPPFIVGDGARGTAYSSVFIAVFYLFLFPLGGYRLIRYDHIKEAKRLGNLTASLENHDQPQQHRPYQCPVVNTSQTTLSENNATPSSKASGGHSQHPTVELHQRGQRLHSPSLRHARLDQGNQTTFSATSTVIEVDYTMEDGAKELRYRQHDHELREDDQGPRHLRDGSEDSDITTASSSRHDSSPFNSTPRPQKGDPTPSSSPIASSPSSSNSSSTCPPQYEQTQRYPLHPLQNFKAIHSDVRYSVESIASNGTGVTRCSTGHDDDHQLIESSMSRRGLSKKSGPSPLFKGYQPPPLLQQPPLAFSASAPPTSSKGYSQRPTSPRSPYIELTPPEESSSSRNRLPTSGVETLATIPLEPLSSSTTPMPSTEPLPKVPPALSSSYTANQNKTGVHRGIQLFWQAFHSTREYLTPPTIGLLLGLLTALTPLRVLFVVTDTPVPSPDELPPLSVIHEITLMLGGCCVPLGLTVLGASLSRLKPGRMRPLMPTLVMITVAKMIISPIIGIALVQLVLVRSWGWVPEKNHMMQFTLMLMSGSPTSITCFVLAQVWDRRSKNAGGEMAALIAVQYGVGIVLITMLSACMMYFLF</sequence>
<comment type="caution">
    <text evidence="7">The sequence shown here is derived from an EMBL/GenBank/DDBJ whole genome shotgun (WGS) entry which is preliminary data.</text>
</comment>
<keyword evidence="2 6" id="KW-0812">Transmembrane</keyword>
<feature type="transmembrane region" description="Helical" evidence="6">
    <location>
        <begin position="126"/>
        <end position="144"/>
    </location>
</feature>
<protein>
    <submittedName>
        <fullName evidence="7">Protein M3</fullName>
    </submittedName>
</protein>
<evidence type="ECO:0000256" key="3">
    <source>
        <dbReference type="ARBA" id="ARBA00022989"/>
    </source>
</evidence>
<feature type="transmembrane region" description="Helical" evidence="6">
    <location>
        <begin position="525"/>
        <end position="544"/>
    </location>
</feature>
<feature type="compositionally biased region" description="Polar residues" evidence="5">
    <location>
        <begin position="418"/>
        <end position="434"/>
    </location>
</feature>
<reference evidence="7" key="1">
    <citation type="journal article" date="2020" name="Fungal Divers.">
        <title>Resolving the Mortierellaceae phylogeny through synthesis of multi-gene phylogenetics and phylogenomics.</title>
        <authorList>
            <person name="Vandepol N."/>
            <person name="Liber J."/>
            <person name="Desiro A."/>
            <person name="Na H."/>
            <person name="Kennedy M."/>
            <person name="Barry K."/>
            <person name="Grigoriev I.V."/>
            <person name="Miller A.N."/>
            <person name="O'Donnell K."/>
            <person name="Stajich J.E."/>
            <person name="Bonito G."/>
        </authorList>
    </citation>
    <scope>NUCLEOTIDE SEQUENCE</scope>
    <source>
        <strain evidence="7">KOD1015</strain>
    </source>
</reference>
<keyword evidence="3 6" id="KW-1133">Transmembrane helix</keyword>
<feature type="compositionally biased region" description="Low complexity" evidence="5">
    <location>
        <begin position="465"/>
        <end position="477"/>
    </location>
</feature>
<feature type="compositionally biased region" description="Polar residues" evidence="5">
    <location>
        <begin position="282"/>
        <end position="300"/>
    </location>
</feature>
<dbReference type="Pfam" id="PF03547">
    <property type="entry name" value="Mem_trans"/>
    <property type="match status" value="1"/>
</dbReference>
<feature type="compositionally biased region" description="Polar residues" evidence="5">
    <location>
        <begin position="185"/>
        <end position="205"/>
    </location>
</feature>
<evidence type="ECO:0000256" key="6">
    <source>
        <dbReference type="SAM" id="Phobius"/>
    </source>
</evidence>
<evidence type="ECO:0000256" key="1">
    <source>
        <dbReference type="ARBA" id="ARBA00004141"/>
    </source>
</evidence>
<dbReference type="InterPro" id="IPR004776">
    <property type="entry name" value="Mem_transp_PIN-like"/>
</dbReference>
<evidence type="ECO:0000313" key="7">
    <source>
        <dbReference type="EMBL" id="KAF9578342.1"/>
    </source>
</evidence>
<feature type="compositionally biased region" description="Polar residues" evidence="5">
    <location>
        <begin position="444"/>
        <end position="458"/>
    </location>
</feature>
<dbReference type="Proteomes" id="UP000780801">
    <property type="component" value="Unassembled WGS sequence"/>
</dbReference>
<feature type="transmembrane region" description="Helical" evidence="6">
    <location>
        <begin position="85"/>
        <end position="106"/>
    </location>
</feature>
<feature type="region of interest" description="Disordered" evidence="5">
    <location>
        <begin position="257"/>
        <end position="331"/>
    </location>
</feature>
<keyword evidence="8" id="KW-1185">Reference proteome</keyword>
<feature type="transmembrane region" description="Helical" evidence="6">
    <location>
        <begin position="51"/>
        <end position="73"/>
    </location>
</feature>
<dbReference type="GO" id="GO:0016020">
    <property type="term" value="C:membrane"/>
    <property type="evidence" value="ECO:0007669"/>
    <property type="project" value="UniProtKB-SubCell"/>
</dbReference>
<dbReference type="InterPro" id="IPR040254">
    <property type="entry name" value="Ecm3-like"/>
</dbReference>
<dbReference type="AlphaFoldDB" id="A0A9P6FN85"/>
<evidence type="ECO:0000256" key="4">
    <source>
        <dbReference type="ARBA" id="ARBA00023136"/>
    </source>
</evidence>
<feature type="region of interest" description="Disordered" evidence="5">
    <location>
        <begin position="185"/>
        <end position="217"/>
    </location>
</feature>
<proteinExistence type="predicted"/>